<name>A0ABM1MVX5_NICVS</name>
<dbReference type="InterPro" id="IPR011021">
    <property type="entry name" value="Arrestin-like_N"/>
</dbReference>
<evidence type="ECO:0000256" key="3">
    <source>
        <dbReference type="SAM" id="MobiDB-lite"/>
    </source>
</evidence>
<evidence type="ECO:0000313" key="5">
    <source>
        <dbReference type="Proteomes" id="UP000695000"/>
    </source>
</evidence>
<reference evidence="6" key="1">
    <citation type="submission" date="2025-08" db="UniProtKB">
        <authorList>
            <consortium name="RefSeq"/>
        </authorList>
    </citation>
    <scope>IDENTIFICATION</scope>
    <source>
        <tissue evidence="6">Whole Larva</tissue>
    </source>
</reference>
<keyword evidence="2" id="KW-0716">Sensory transduction</keyword>
<organism evidence="5 6">
    <name type="scientific">Nicrophorus vespilloides</name>
    <name type="common">Boreal carrion beetle</name>
    <dbReference type="NCBI Taxonomy" id="110193"/>
    <lineage>
        <taxon>Eukaryota</taxon>
        <taxon>Metazoa</taxon>
        <taxon>Ecdysozoa</taxon>
        <taxon>Arthropoda</taxon>
        <taxon>Hexapoda</taxon>
        <taxon>Insecta</taxon>
        <taxon>Pterygota</taxon>
        <taxon>Neoptera</taxon>
        <taxon>Endopterygota</taxon>
        <taxon>Coleoptera</taxon>
        <taxon>Polyphaga</taxon>
        <taxon>Staphyliniformia</taxon>
        <taxon>Silphidae</taxon>
        <taxon>Nicrophorinae</taxon>
        <taxon>Nicrophorus</taxon>
    </lineage>
</organism>
<dbReference type="Pfam" id="PF02752">
    <property type="entry name" value="Arrestin_C"/>
    <property type="match status" value="1"/>
</dbReference>
<evidence type="ECO:0000256" key="2">
    <source>
        <dbReference type="ARBA" id="ARBA00022606"/>
    </source>
</evidence>
<dbReference type="InterPro" id="IPR014752">
    <property type="entry name" value="Arrestin-like_C"/>
</dbReference>
<keyword evidence="5" id="KW-1185">Reference proteome</keyword>
<evidence type="ECO:0000256" key="1">
    <source>
        <dbReference type="ARBA" id="ARBA00005298"/>
    </source>
</evidence>
<dbReference type="SMART" id="SM01017">
    <property type="entry name" value="Arrestin_C"/>
    <property type="match status" value="1"/>
</dbReference>
<dbReference type="PANTHER" id="PTHR11188:SF176">
    <property type="entry name" value="ARRESTIN DOMAIN-CONTAINING PROTEIN 1"/>
    <property type="match status" value="1"/>
</dbReference>
<comment type="similarity">
    <text evidence="1">Belongs to the arrestin family.</text>
</comment>
<dbReference type="InterPro" id="IPR050357">
    <property type="entry name" value="Arrestin_domain-protein"/>
</dbReference>
<dbReference type="SUPFAM" id="SSF81296">
    <property type="entry name" value="E set domains"/>
    <property type="match status" value="2"/>
</dbReference>
<dbReference type="InterPro" id="IPR014756">
    <property type="entry name" value="Ig_E-set"/>
</dbReference>
<feature type="compositionally biased region" description="Polar residues" evidence="3">
    <location>
        <begin position="369"/>
        <end position="380"/>
    </location>
</feature>
<dbReference type="Pfam" id="PF00339">
    <property type="entry name" value="Arrestin_N"/>
    <property type="match status" value="1"/>
</dbReference>
<dbReference type="RefSeq" id="XP_017778725.1">
    <property type="nucleotide sequence ID" value="XM_017923236.1"/>
</dbReference>
<protein>
    <submittedName>
        <fullName evidence="6">Arrestin domain-containing protein 17-like isoform X1</fullName>
    </submittedName>
</protein>
<evidence type="ECO:0000313" key="6">
    <source>
        <dbReference type="RefSeq" id="XP_017778725.1"/>
    </source>
</evidence>
<proteinExistence type="inferred from homology"/>
<sequence length="396" mass="44275">MPSKCDVYLENYDRYYCAGQQIVGHLLCTFSSDKTVKGIKIKFKGDASTRWSETERHYNSSTKRTESRTVWYSAEETYFVYEMNLLNNVSEVTVKRGVHKYPFTFTLPLLLPSSFRGQHGKVKYMIKGSVKRPFFDFDYEAESEFTLVSPINLNLNPTLRVPVNFHKKKNLCCMFFKKGAVTVEANIAITGFVAGQPVPIYLHVENLTNSNLDTVKFKLIQRNDFMSSSPRTKTKTAYEVITKKTDSGIGANGEKTYELALVIPQTYFVPNLNNCNIMKVSYVIEVKVVLPCPHRNITAAIPIVIGHVPLEGVNLSLTQTQGLPSYGRAVAEGHRQTRLQPQPQPGPSTSSMEPAPAYNPAFSGPPTFEASQASTSDNQKTTPPPTYEEATALLNP</sequence>
<feature type="region of interest" description="Disordered" evidence="3">
    <location>
        <begin position="331"/>
        <end position="396"/>
    </location>
</feature>
<dbReference type="PANTHER" id="PTHR11188">
    <property type="entry name" value="ARRESTIN DOMAIN CONTAINING PROTEIN"/>
    <property type="match status" value="1"/>
</dbReference>
<gene>
    <name evidence="6" type="primary">LOC108564245</name>
</gene>
<feature type="domain" description="Arrestin C-terminal-like" evidence="4">
    <location>
        <begin position="177"/>
        <end position="310"/>
    </location>
</feature>
<evidence type="ECO:0000259" key="4">
    <source>
        <dbReference type="SMART" id="SM01017"/>
    </source>
</evidence>
<dbReference type="Proteomes" id="UP000695000">
    <property type="component" value="Unplaced"/>
</dbReference>
<accession>A0ABM1MVX5</accession>
<dbReference type="InterPro" id="IPR011022">
    <property type="entry name" value="Arrestin_C-like"/>
</dbReference>
<dbReference type="Gene3D" id="2.60.40.640">
    <property type="match status" value="2"/>
</dbReference>
<dbReference type="GeneID" id="108564245"/>